<dbReference type="PANTHER" id="PTHR43108">
    <property type="entry name" value="N-ACETYLGLUCOSAMINE-6-SULFATASE FAMILY MEMBER"/>
    <property type="match status" value="1"/>
</dbReference>
<feature type="compositionally biased region" description="Polar residues" evidence="1">
    <location>
        <begin position="521"/>
        <end position="537"/>
    </location>
</feature>
<dbReference type="CDD" id="cd16031">
    <property type="entry name" value="G6S_like"/>
    <property type="match status" value="1"/>
</dbReference>
<dbReference type="EC" id="3.1.6.1" evidence="4"/>
<keyword evidence="2" id="KW-0732">Signal</keyword>
<dbReference type="InterPro" id="IPR032506">
    <property type="entry name" value="SGSH_C"/>
</dbReference>
<dbReference type="InterPro" id="IPR017850">
    <property type="entry name" value="Alkaline_phosphatase_core_sf"/>
</dbReference>
<evidence type="ECO:0000313" key="4">
    <source>
        <dbReference type="EMBL" id="KAA1261408.1"/>
    </source>
</evidence>
<comment type="caution">
    <text evidence="4">The sequence shown here is derived from an EMBL/GenBank/DDBJ whole genome shotgun (WGS) entry which is preliminary data.</text>
</comment>
<dbReference type="EMBL" id="VRLW01000001">
    <property type="protein sequence ID" value="KAA1261408.1"/>
    <property type="molecule type" value="Genomic_DNA"/>
</dbReference>
<evidence type="ECO:0000259" key="3">
    <source>
        <dbReference type="Pfam" id="PF16347"/>
    </source>
</evidence>
<keyword evidence="4" id="KW-0378">Hydrolase</keyword>
<reference evidence="4 5" key="1">
    <citation type="submission" date="2019-08" db="EMBL/GenBank/DDBJ databases">
        <title>Deep-cultivation of Planctomycetes and their phenomic and genomic characterization uncovers novel biology.</title>
        <authorList>
            <person name="Wiegand S."/>
            <person name="Jogler M."/>
            <person name="Boedeker C."/>
            <person name="Pinto D."/>
            <person name="Vollmers J."/>
            <person name="Rivas-Marin E."/>
            <person name="Kohn T."/>
            <person name="Peeters S.H."/>
            <person name="Heuer A."/>
            <person name="Rast P."/>
            <person name="Oberbeckmann S."/>
            <person name="Bunk B."/>
            <person name="Jeske O."/>
            <person name="Meyerdierks A."/>
            <person name="Storesund J.E."/>
            <person name="Kallscheuer N."/>
            <person name="Luecker S."/>
            <person name="Lage O.M."/>
            <person name="Pohl T."/>
            <person name="Merkel B.J."/>
            <person name="Hornburger P."/>
            <person name="Mueller R.-W."/>
            <person name="Bruemmer F."/>
            <person name="Labrenz M."/>
            <person name="Spormann A.M."/>
            <person name="Op Den Camp H."/>
            <person name="Overmann J."/>
            <person name="Amann R."/>
            <person name="Jetten M.S.M."/>
            <person name="Mascher T."/>
            <person name="Medema M.H."/>
            <person name="Devos D.P."/>
            <person name="Kaster A.-K."/>
            <person name="Ovreas L."/>
            <person name="Rohde M."/>
            <person name="Galperin M.Y."/>
            <person name="Jogler C."/>
        </authorList>
    </citation>
    <scope>NUCLEOTIDE SEQUENCE [LARGE SCALE GENOMIC DNA]</scope>
    <source>
        <strain evidence="4 5">LF1</strain>
    </source>
</reference>
<dbReference type="Gene3D" id="3.40.720.10">
    <property type="entry name" value="Alkaline Phosphatase, subunit A"/>
    <property type="match status" value="2"/>
</dbReference>
<feature type="signal peptide" evidence="2">
    <location>
        <begin position="1"/>
        <end position="26"/>
    </location>
</feature>
<feature type="region of interest" description="Disordered" evidence="1">
    <location>
        <begin position="517"/>
        <end position="537"/>
    </location>
</feature>
<dbReference type="PANTHER" id="PTHR43108:SF6">
    <property type="entry name" value="N-SULPHOGLUCOSAMINE SULPHOHYDROLASE"/>
    <property type="match status" value="1"/>
</dbReference>
<accession>A0A5B1CJX3</accession>
<dbReference type="RefSeq" id="WP_084422232.1">
    <property type="nucleotide sequence ID" value="NZ_LWSK01000001.1"/>
</dbReference>
<feature type="chain" id="PRO_5022726307" evidence="2">
    <location>
        <begin position="27"/>
        <end position="537"/>
    </location>
</feature>
<evidence type="ECO:0000256" key="1">
    <source>
        <dbReference type="SAM" id="MobiDB-lite"/>
    </source>
</evidence>
<evidence type="ECO:0000256" key="2">
    <source>
        <dbReference type="SAM" id="SignalP"/>
    </source>
</evidence>
<dbReference type="Pfam" id="PF16347">
    <property type="entry name" value="SGSH_C"/>
    <property type="match status" value="1"/>
</dbReference>
<dbReference type="OrthoDB" id="237120at2"/>
<name>A0A5B1CJX3_9BACT</name>
<keyword evidence="5" id="KW-1185">Reference proteome</keyword>
<dbReference type="AlphaFoldDB" id="A0A5B1CJX3"/>
<dbReference type="Proteomes" id="UP000322699">
    <property type="component" value="Unassembled WGS sequence"/>
</dbReference>
<sequence precursor="true">MHIKKTILVFLFALFWISSTISNAIADDRPNILFVFSDDHATHAIGAYDGWLKSVDPTPQIDELASQGIVFKNSFCTNSICGPSRAVIQTGKHSHKNGFMNNGNSFDWNQQTFPKLLQNAGYTTAIYGKSHLKGKPQGYDDWKVLPGQGQYYNPDMITPEGKPRMEGHCTDIVTDLAVEWLKEGREEGKPFMLMVQHKAPHRNWMPALRHLDLYADIEMPEPKTLFDKWHDNASPARFQELEIDRHMHLNYDLHVNLLPNFKSKPFSGSLDKSAWRNMQRMSPAQLKAWRAAFEPRDRAFEEAKLTGDALVRWKYQRYAKNYLRCVKGVDESVGALMDTIDDFGLTDNTVVIYSSDQGFYIGDHGWYDKRWMYDESLKMPLIVKWPGVTEPGSHSEDLVQNLDYAQTFLELAGAEIPSDMQGASLVPLLKGQHPDDWRQSIYYHYYEYPSVHMVPRHYGVRNHQFKLIRFYQFDEWEFYDLVNDPDELTNEYENPEYAGRIAEMKTELERLRDLYEDDSDVSVQSKEWQTNIRQRTP</sequence>
<dbReference type="GO" id="GO:0004065">
    <property type="term" value="F:arylsulfatase activity"/>
    <property type="evidence" value="ECO:0007669"/>
    <property type="project" value="UniProtKB-EC"/>
</dbReference>
<dbReference type="SUPFAM" id="SSF53649">
    <property type="entry name" value="Alkaline phosphatase-like"/>
    <property type="match status" value="1"/>
</dbReference>
<protein>
    <submittedName>
        <fullName evidence="4">Arylsulfatase</fullName>
        <ecNumber evidence="4">3.1.6.1</ecNumber>
    </submittedName>
</protein>
<gene>
    <name evidence="4" type="primary">atsA_14</name>
    <name evidence="4" type="ORF">LF1_39550</name>
</gene>
<organism evidence="4 5">
    <name type="scientific">Rubripirellula obstinata</name>
    <dbReference type="NCBI Taxonomy" id="406547"/>
    <lineage>
        <taxon>Bacteria</taxon>
        <taxon>Pseudomonadati</taxon>
        <taxon>Planctomycetota</taxon>
        <taxon>Planctomycetia</taxon>
        <taxon>Pirellulales</taxon>
        <taxon>Pirellulaceae</taxon>
        <taxon>Rubripirellula</taxon>
    </lineage>
</organism>
<proteinExistence type="predicted"/>
<feature type="domain" description="N-sulphoglucosamine sulphohydrolase C-terminal" evidence="3">
    <location>
        <begin position="362"/>
        <end position="512"/>
    </location>
</feature>
<evidence type="ECO:0000313" key="5">
    <source>
        <dbReference type="Proteomes" id="UP000322699"/>
    </source>
</evidence>